<sequence length="131" mass="15239">MEHQLLLTKRNINNNESVLDQIIFNNQTISSNTYKYIMVSSGQIVSAYKFYDEITQNFINQNFSLRIIPQNKQYNRIKNLTGSQCLIRSRQIIDSKSGKYNSSLINLKSVLFNETTWITIQIPLLCISIQI</sequence>
<protein>
    <submittedName>
        <fullName evidence="1">Uncharacterized protein</fullName>
    </submittedName>
</protein>
<evidence type="ECO:0000313" key="2">
    <source>
        <dbReference type="Proteomes" id="UP000689195"/>
    </source>
</evidence>
<name>A0A8S1VHW3_9CILI</name>
<comment type="caution">
    <text evidence="1">The sequence shown here is derived from an EMBL/GenBank/DDBJ whole genome shotgun (WGS) entry which is preliminary data.</text>
</comment>
<organism evidence="1 2">
    <name type="scientific">Paramecium pentaurelia</name>
    <dbReference type="NCBI Taxonomy" id="43138"/>
    <lineage>
        <taxon>Eukaryota</taxon>
        <taxon>Sar</taxon>
        <taxon>Alveolata</taxon>
        <taxon>Ciliophora</taxon>
        <taxon>Intramacronucleata</taxon>
        <taxon>Oligohymenophorea</taxon>
        <taxon>Peniculida</taxon>
        <taxon>Parameciidae</taxon>
        <taxon>Paramecium</taxon>
    </lineage>
</organism>
<evidence type="ECO:0000313" key="1">
    <source>
        <dbReference type="EMBL" id="CAD8175339.1"/>
    </source>
</evidence>
<accession>A0A8S1VHW3</accession>
<dbReference type="Proteomes" id="UP000689195">
    <property type="component" value="Unassembled WGS sequence"/>
</dbReference>
<keyword evidence="2" id="KW-1185">Reference proteome</keyword>
<dbReference type="AlphaFoldDB" id="A0A8S1VHW3"/>
<reference evidence="1" key="1">
    <citation type="submission" date="2021-01" db="EMBL/GenBank/DDBJ databases">
        <authorList>
            <consortium name="Genoscope - CEA"/>
            <person name="William W."/>
        </authorList>
    </citation>
    <scope>NUCLEOTIDE SEQUENCE</scope>
</reference>
<proteinExistence type="predicted"/>
<gene>
    <name evidence="1" type="ORF">PPENT_87.1.T0630006</name>
</gene>
<dbReference type="EMBL" id="CAJJDO010000063">
    <property type="protein sequence ID" value="CAD8175339.1"/>
    <property type="molecule type" value="Genomic_DNA"/>
</dbReference>